<dbReference type="GO" id="GO:0009306">
    <property type="term" value="P:protein secretion"/>
    <property type="evidence" value="ECO:0007669"/>
    <property type="project" value="TreeGrafter"/>
</dbReference>
<name>A0A1G4JQN2_9SACH</name>
<dbReference type="InterPro" id="IPR016024">
    <property type="entry name" value="ARM-type_fold"/>
</dbReference>
<sequence>MTDSPKCQNLQQILDRNPDFTNDTPLDQFFSAFNSQFISKITDDSNAPLYAEVGFCNNSDFVTSLLEWLDQLKDILLEIPTDNESANLVPISLHDMKYFDLLINLIVVHGFYANLPSGIGIPLNQRRIENFRLVDKRFEIPKAHKANHDTLSRASDAFYTTLMSAPLRKNVVGSLLLKGAGFTDLLTALIVLHFEKREDQQRYSVMFQNAESLQETYQLFSLYTLLVHTTKNPQYREFVLSKLSTLPVRRNNGVISLIDFVVGVREDAEIDTSRYNRVSQILVSKPRSLSSPDYFSKLFDQICDGLIFINKPILVSCLNILVTEFYFKNKRIVQDFLFRKINKVLYNEPRQEHSSKELNNTINVLVSLSKNPSVNLTKSLTTSGSNNFYLTLWIYCMFLKKNQRLQPQSDSKNSAAPYYTVVLSLLKTYIVINSDYSALNVIIMNLVNFDHETWGYGINLENQLPYVRLIDQRSIDEEPNPLHIGNDEKLRKVQQVFLDIDHAVELFVELLKALNEPDVVKDIFLSVMNRWVNSTTKSNQSGESMFAEDFQNSLLVLVDLKLMEKLDDTFKNDIIRKPKDVLKMIDELFELPEDNEDAAGYHEDSDDDEDEDDKVGEEDELLQNPRATSVYLTLLKLLSSILSTTPSRELKLCRDVLESILRSLHLRKEDTQSQSLATKIQDLLKSSETSALGGQFAQDYNELDADNEFLQKAMVNINDALAPIRAHGLYELRQLIERKSPVIDLNYVLELHAQQLRDKEPFVYLNAIKGLTALCELEPDRTVLFLLGLYGGKDPQSRNKLSLDDELKVGEVLANYVKPQSLMFGGANARLIVAACVTKVRQHETLDNRARMSAMSLLGVCLETNALGIRKELSDILDCAVNILRLEKSRNASDDSEDSSQLLRRSALHLLHALLAHSGLELLPANYSAAQLTSLLNYVRSTDADYLVYEQAGALLQEIHALQNHTVVPPSTAQLGI</sequence>
<dbReference type="SUPFAM" id="SSF48371">
    <property type="entry name" value="ARM repeat"/>
    <property type="match status" value="1"/>
</dbReference>
<reference evidence="6" key="1">
    <citation type="submission" date="2016-03" db="EMBL/GenBank/DDBJ databases">
        <authorList>
            <person name="Devillers Hugo."/>
        </authorList>
    </citation>
    <scope>NUCLEOTIDE SEQUENCE [LARGE SCALE GENOMIC DNA]</scope>
</reference>
<keyword evidence="6" id="KW-1185">Reference proteome</keyword>
<dbReference type="PANTHER" id="PTHR20959">
    <property type="entry name" value="TRANSPORT AND GOLGI ORGANIZATION PROTEIN 6 FAMILY MEMBER"/>
    <property type="match status" value="1"/>
</dbReference>
<feature type="domain" description="RNA polymerase II assembly factor Rtp1 C-terminal" evidence="3">
    <location>
        <begin position="931"/>
        <end position="959"/>
    </location>
</feature>
<dbReference type="Proteomes" id="UP000189911">
    <property type="component" value="Chromosome E"/>
</dbReference>
<evidence type="ECO:0000313" key="5">
    <source>
        <dbReference type="EMBL" id="SCU93069.1"/>
    </source>
</evidence>
<dbReference type="InterPro" id="IPR019451">
    <property type="entry name" value="Rtp1_C1"/>
</dbReference>
<evidence type="ECO:0000259" key="3">
    <source>
        <dbReference type="Pfam" id="PF10304"/>
    </source>
</evidence>
<dbReference type="AlphaFoldDB" id="A0A1G4JQN2"/>
<protein>
    <submittedName>
        <fullName evidence="5">LANO_0E02938g1_1</fullName>
    </submittedName>
</protein>
<gene>
    <name evidence="5" type="ORF">LANO_0E02938G</name>
</gene>
<feature type="region of interest" description="Disordered" evidence="2">
    <location>
        <begin position="596"/>
        <end position="621"/>
    </location>
</feature>
<accession>A0A1G4JQN2</accession>
<evidence type="ECO:0000256" key="1">
    <source>
        <dbReference type="ARBA" id="ARBA00005724"/>
    </source>
</evidence>
<organism evidence="5 6">
    <name type="scientific">Lachancea nothofagi CBS 11611</name>
    <dbReference type="NCBI Taxonomy" id="1266666"/>
    <lineage>
        <taxon>Eukaryota</taxon>
        <taxon>Fungi</taxon>
        <taxon>Dikarya</taxon>
        <taxon>Ascomycota</taxon>
        <taxon>Saccharomycotina</taxon>
        <taxon>Saccharomycetes</taxon>
        <taxon>Saccharomycetales</taxon>
        <taxon>Saccharomycetaceae</taxon>
        <taxon>Lachancea</taxon>
    </lineage>
</organism>
<evidence type="ECO:0000256" key="2">
    <source>
        <dbReference type="SAM" id="MobiDB-lite"/>
    </source>
</evidence>
<evidence type="ECO:0000313" key="6">
    <source>
        <dbReference type="Proteomes" id="UP000189911"/>
    </source>
</evidence>
<dbReference type="PANTHER" id="PTHR20959:SF1">
    <property type="entry name" value="TRANSPORT AND GOLGI ORGANIZATION PROTEIN 6 HOMOLOG"/>
    <property type="match status" value="1"/>
</dbReference>
<dbReference type="InterPro" id="IPR039600">
    <property type="entry name" value="TANGO6/Rtp1"/>
</dbReference>
<comment type="similarity">
    <text evidence="1">Belongs to the Tango6 family.</text>
</comment>
<dbReference type="InterPro" id="IPR019414">
    <property type="entry name" value="Rtp1_C2"/>
</dbReference>
<feature type="compositionally biased region" description="Acidic residues" evidence="2">
    <location>
        <begin position="604"/>
        <end position="621"/>
    </location>
</feature>
<dbReference type="OrthoDB" id="39591at2759"/>
<evidence type="ECO:0000259" key="4">
    <source>
        <dbReference type="Pfam" id="PF10363"/>
    </source>
</evidence>
<feature type="domain" description="RNA polymerase II assembly factor Rtp1 C-terminal" evidence="4">
    <location>
        <begin position="710"/>
        <end position="818"/>
    </location>
</feature>
<dbReference type="EMBL" id="LT598451">
    <property type="protein sequence ID" value="SCU93069.1"/>
    <property type="molecule type" value="Genomic_DNA"/>
</dbReference>
<proteinExistence type="inferred from homology"/>
<dbReference type="Pfam" id="PF10304">
    <property type="entry name" value="RTP1_C2"/>
    <property type="match status" value="1"/>
</dbReference>
<dbReference type="Pfam" id="PF10363">
    <property type="entry name" value="RTP1_C1"/>
    <property type="match status" value="1"/>
</dbReference>